<organism evidence="1 2">
    <name type="scientific">Schizopora paradoxa</name>
    <dbReference type="NCBI Taxonomy" id="27342"/>
    <lineage>
        <taxon>Eukaryota</taxon>
        <taxon>Fungi</taxon>
        <taxon>Dikarya</taxon>
        <taxon>Basidiomycota</taxon>
        <taxon>Agaricomycotina</taxon>
        <taxon>Agaricomycetes</taxon>
        <taxon>Hymenochaetales</taxon>
        <taxon>Schizoporaceae</taxon>
        <taxon>Schizopora</taxon>
    </lineage>
</organism>
<sequence>MNVLPQKHDHLWFGDGNVVLATNALLFRVHKGVLSLHSTVLSDMFALIQEPVVEQHLSQGDSSSMDIFDSVDSYEGLPLVMMAGDKGDDVAHLLRAIYERGYYDREDDTTPLDMITALLSLSAKYDVATVRRDVVRHLSRHFPSDLAAFESTTFVNSPLFGKPRIECYFPLLCACVTSQVDLQAFLPALLYACSAIPINKIIEEQLPILPMPMAQALLLGERYLDYHIRSNLSTTLDMTSPRSGCPFAASISVCDTTRRMPQTHAMTRLFCSTELADIKGEHVVDVFFEKRCERCRHNIAAVLETRRNRIWEKMPTLFGLDGWGGMNEMK</sequence>
<reference evidence="1 2" key="1">
    <citation type="submission" date="2015-04" db="EMBL/GenBank/DDBJ databases">
        <title>Complete genome sequence of Schizopora paradoxa KUC8140, a cosmopolitan wood degrader in East Asia.</title>
        <authorList>
            <consortium name="DOE Joint Genome Institute"/>
            <person name="Min B."/>
            <person name="Park H."/>
            <person name="Jang Y."/>
            <person name="Kim J.-J."/>
            <person name="Kim K.H."/>
            <person name="Pangilinan J."/>
            <person name="Lipzen A."/>
            <person name="Riley R."/>
            <person name="Grigoriev I.V."/>
            <person name="Spatafora J.W."/>
            <person name="Choi I.-G."/>
        </authorList>
    </citation>
    <scope>NUCLEOTIDE SEQUENCE [LARGE SCALE GENOMIC DNA]</scope>
    <source>
        <strain evidence="1 2">KUC8140</strain>
    </source>
</reference>
<dbReference type="EMBL" id="KQ086196">
    <property type="protein sequence ID" value="KLO06564.1"/>
    <property type="molecule type" value="Genomic_DNA"/>
</dbReference>
<evidence type="ECO:0000313" key="1">
    <source>
        <dbReference type="EMBL" id="KLO06564.1"/>
    </source>
</evidence>
<dbReference type="AlphaFoldDB" id="A0A0H2R418"/>
<dbReference type="Gene3D" id="3.30.710.10">
    <property type="entry name" value="Potassium Channel Kv1.1, Chain A"/>
    <property type="match status" value="1"/>
</dbReference>
<evidence type="ECO:0008006" key="3">
    <source>
        <dbReference type="Google" id="ProtNLM"/>
    </source>
</evidence>
<keyword evidence="2" id="KW-1185">Reference proteome</keyword>
<gene>
    <name evidence="1" type="ORF">SCHPADRAFT_895329</name>
</gene>
<dbReference type="InParanoid" id="A0A0H2R418"/>
<name>A0A0H2R418_9AGAM</name>
<protein>
    <recommendedName>
        <fullName evidence="3">BTB domain-containing protein</fullName>
    </recommendedName>
</protein>
<dbReference type="OrthoDB" id="3027208at2759"/>
<accession>A0A0H2R418</accession>
<dbReference type="InterPro" id="IPR011333">
    <property type="entry name" value="SKP1/BTB/POZ_sf"/>
</dbReference>
<dbReference type="STRING" id="27342.A0A0H2R418"/>
<evidence type="ECO:0000313" key="2">
    <source>
        <dbReference type="Proteomes" id="UP000053477"/>
    </source>
</evidence>
<proteinExistence type="predicted"/>
<dbReference type="Proteomes" id="UP000053477">
    <property type="component" value="Unassembled WGS sequence"/>
</dbReference>